<accession>A0ABM1FAV2</accession>
<keyword evidence="6" id="KW-1185">Reference proteome</keyword>
<evidence type="ECO:0000256" key="2">
    <source>
        <dbReference type="SAM" id="Coils"/>
    </source>
</evidence>
<protein>
    <submittedName>
        <fullName evidence="7">TBC1 domain family member 1-like</fullName>
    </submittedName>
</protein>
<dbReference type="PANTHER" id="PTHR47219:SF16">
    <property type="entry name" value="GTPASE ACTIVATING PROTEIN"/>
    <property type="match status" value="1"/>
</dbReference>
<evidence type="ECO:0000259" key="4">
    <source>
        <dbReference type="PROSITE" id="PS01179"/>
    </source>
</evidence>
<dbReference type="PROSITE" id="PS50086">
    <property type="entry name" value="TBC_RABGAP"/>
    <property type="match status" value="1"/>
</dbReference>
<dbReference type="Gene3D" id="2.30.29.30">
    <property type="entry name" value="Pleckstrin-homology domain (PH domain)/Phosphotyrosine-binding domain (PTB)"/>
    <property type="match status" value="1"/>
</dbReference>
<evidence type="ECO:0000313" key="7">
    <source>
        <dbReference type="RefSeq" id="XP_014681573.1"/>
    </source>
</evidence>
<dbReference type="SMART" id="SM00164">
    <property type="entry name" value="TBC"/>
    <property type="match status" value="1"/>
</dbReference>
<dbReference type="InterPro" id="IPR006020">
    <property type="entry name" value="PTB/PI_dom"/>
</dbReference>
<keyword evidence="1" id="KW-0343">GTPase activation</keyword>
<name>A0ABM1FAV2_PRICU</name>
<dbReference type="Gene3D" id="1.10.472.80">
    <property type="entry name" value="Ypt/Rab-GAP domain of gyp1p, domain 3"/>
    <property type="match status" value="1"/>
</dbReference>
<dbReference type="InterPro" id="IPR050302">
    <property type="entry name" value="Rab_GAP_TBC_domain"/>
</dbReference>
<dbReference type="PROSITE" id="PS01179">
    <property type="entry name" value="PID"/>
    <property type="match status" value="1"/>
</dbReference>
<dbReference type="InterPro" id="IPR035969">
    <property type="entry name" value="Rab-GAP_TBC_sf"/>
</dbReference>
<feature type="domain" description="PID" evidence="4">
    <location>
        <begin position="16"/>
        <end position="94"/>
    </location>
</feature>
<feature type="domain" description="Rab-GAP TBC" evidence="5">
    <location>
        <begin position="404"/>
        <end position="604"/>
    </location>
</feature>
<dbReference type="SUPFAM" id="SSF47923">
    <property type="entry name" value="Ypt/Rab-GAP domain of gyp1p"/>
    <property type="match status" value="2"/>
</dbReference>
<feature type="compositionally biased region" description="Basic and acidic residues" evidence="3">
    <location>
        <begin position="748"/>
        <end position="757"/>
    </location>
</feature>
<dbReference type="Gene3D" id="1.10.10.2750">
    <property type="match status" value="1"/>
</dbReference>
<feature type="region of interest" description="Disordered" evidence="3">
    <location>
        <begin position="717"/>
        <end position="757"/>
    </location>
</feature>
<dbReference type="InterPro" id="IPR011993">
    <property type="entry name" value="PH-like_dom_sf"/>
</dbReference>
<dbReference type="SMART" id="SM00462">
    <property type="entry name" value="PTB"/>
    <property type="match status" value="1"/>
</dbReference>
<keyword evidence="2" id="KW-0175">Coiled coil</keyword>
<feature type="coiled-coil region" evidence="2">
    <location>
        <begin position="657"/>
        <end position="684"/>
    </location>
</feature>
<evidence type="ECO:0000256" key="3">
    <source>
        <dbReference type="SAM" id="MobiDB-lite"/>
    </source>
</evidence>
<evidence type="ECO:0000313" key="6">
    <source>
        <dbReference type="Proteomes" id="UP000695022"/>
    </source>
</evidence>
<reference evidence="7" key="1">
    <citation type="submission" date="2025-08" db="UniProtKB">
        <authorList>
            <consortium name="RefSeq"/>
        </authorList>
    </citation>
    <scope>IDENTIFICATION</scope>
</reference>
<sequence>MDQKYRDKNRTMLFQIGKQEISLISPDKKSILLEKKFKDISFCSQGYRHAEHFGFICGESTTDNYVCYVFRGQSSSVVDEIMATLKQAFTCAYQTKPAKYTVCEQCPMQQFHKLCVEMEGMPPDKIYMTIMKRLETMPDEDQSEILDQLAEAHGNGRHEKNDQLMTLIRLLCERKQKIHVHYNEGISKLEFSIFDSKKAVSSTFDHLRSKAKKSINLSFDFTTRITATRTTDLVAAAAAMTPPRAEFDRNAAEFSLSPIGSRPAYRPRSHTIASGVTISDARMRSAIPEHPESPVTTSPMINMFMKVNTHPKNGTPQNNTTSTKDMSYRKKIFTRILLIRMEKENLKLKALHDEKTTDQVQLDYEDITPCLSDASQVWTELLNAPERESQRIDPDKLLSAVKAGVPRSKRGQVWVLLVEQHLLKQGGSSSSIWDAATDPQKPYDELLKELTSHQHHILLDLGRTFPQHAYFTKQLGAGQLALFNILKAYSLCDGEVGYCQGLSFVAAVLLLHMGNEEKAFCLLKFLMFRVGFRRQYKPDMSALQIQMYQLSRLLHDQYRDLYEHFEQHEIVPSLYAAPWFLTVFSSQFPLRFVARVFDLVFLHGIEVIFRVALVLLGTHREQIMQCSKFESVMDFLKTSLPSMGVIPMERIFNQSTVSTLRARVRGMERDKANLLETITKLKAHVPPDVAARMLDVTQLNENGSETLPKNLQLQFAGPGQGDRHVQPAARPSPVACAGLSAESGSSRGTREPLIELQ</sequence>
<evidence type="ECO:0000256" key="1">
    <source>
        <dbReference type="ARBA" id="ARBA00022468"/>
    </source>
</evidence>
<dbReference type="Pfam" id="PF00566">
    <property type="entry name" value="RabGAP-TBC"/>
    <property type="match status" value="1"/>
</dbReference>
<dbReference type="PANTHER" id="PTHR47219">
    <property type="entry name" value="RAB GTPASE-ACTIVATING PROTEIN 1-LIKE"/>
    <property type="match status" value="1"/>
</dbReference>
<dbReference type="Pfam" id="PF00640">
    <property type="entry name" value="PID"/>
    <property type="match status" value="1"/>
</dbReference>
<dbReference type="Proteomes" id="UP000695022">
    <property type="component" value="Unplaced"/>
</dbReference>
<proteinExistence type="predicted"/>
<dbReference type="SUPFAM" id="SSF50729">
    <property type="entry name" value="PH domain-like"/>
    <property type="match status" value="1"/>
</dbReference>
<dbReference type="CDD" id="cd01269">
    <property type="entry name" value="PTB_TBC1D1_like"/>
    <property type="match status" value="1"/>
</dbReference>
<dbReference type="RefSeq" id="XP_014681573.1">
    <property type="nucleotide sequence ID" value="XM_014826087.1"/>
</dbReference>
<dbReference type="InterPro" id="IPR000195">
    <property type="entry name" value="Rab-GAP-TBC_dom"/>
</dbReference>
<gene>
    <name evidence="7" type="primary">LOC106821330</name>
</gene>
<dbReference type="GeneID" id="106821330"/>
<evidence type="ECO:0000259" key="5">
    <source>
        <dbReference type="PROSITE" id="PS50086"/>
    </source>
</evidence>
<dbReference type="Gene3D" id="1.10.8.270">
    <property type="entry name" value="putative rabgap domain of human tbc1 domain family member 14 like domains"/>
    <property type="match status" value="1"/>
</dbReference>
<organism evidence="6 7">
    <name type="scientific">Priapulus caudatus</name>
    <name type="common">Priapulid worm</name>
    <dbReference type="NCBI Taxonomy" id="37621"/>
    <lineage>
        <taxon>Eukaryota</taxon>
        <taxon>Metazoa</taxon>
        <taxon>Ecdysozoa</taxon>
        <taxon>Scalidophora</taxon>
        <taxon>Priapulida</taxon>
        <taxon>Priapulimorpha</taxon>
        <taxon>Priapulimorphida</taxon>
        <taxon>Priapulidae</taxon>
        <taxon>Priapulus</taxon>
    </lineage>
</organism>